<evidence type="ECO:0000256" key="8">
    <source>
        <dbReference type="PROSITE-ProRule" id="PRU00493"/>
    </source>
</evidence>
<gene>
    <name evidence="12" type="ORF">KP509_17G059900</name>
</gene>
<evidence type="ECO:0000256" key="9">
    <source>
        <dbReference type="SAM" id="MobiDB-lite"/>
    </source>
</evidence>
<dbReference type="InterPro" id="IPR048328">
    <property type="entry name" value="Dyp_perox_C"/>
</dbReference>
<evidence type="ECO:0000256" key="3">
    <source>
        <dbReference type="ARBA" id="ARBA00022723"/>
    </source>
</evidence>
<dbReference type="PROSITE" id="PS51404">
    <property type="entry name" value="DYP_PEROXIDASE"/>
    <property type="match status" value="1"/>
</dbReference>
<evidence type="ECO:0000256" key="4">
    <source>
        <dbReference type="ARBA" id="ARBA00022818"/>
    </source>
</evidence>
<dbReference type="Pfam" id="PF20628">
    <property type="entry name" value="Dyp_perox_C"/>
    <property type="match status" value="1"/>
</dbReference>
<evidence type="ECO:0000256" key="6">
    <source>
        <dbReference type="ARBA" id="ARBA00023004"/>
    </source>
</evidence>
<evidence type="ECO:0000256" key="2">
    <source>
        <dbReference type="ARBA" id="ARBA00022559"/>
    </source>
</evidence>
<proteinExistence type="predicted"/>
<keyword evidence="3" id="KW-0479">Metal-binding</keyword>
<keyword evidence="6" id="KW-0408">Iron</keyword>
<dbReference type="InterPro" id="IPR004184">
    <property type="entry name" value="PFL_dom"/>
</dbReference>
<dbReference type="OrthoDB" id="10263378at2759"/>
<dbReference type="GO" id="GO:0004601">
    <property type="term" value="F:peroxidase activity"/>
    <property type="evidence" value="ECO:0007669"/>
    <property type="project" value="UniProtKB-KW"/>
</dbReference>
<evidence type="ECO:0000256" key="7">
    <source>
        <dbReference type="ARBA" id="ARBA00023239"/>
    </source>
</evidence>
<name>A0A8T2SYQ4_CERRI</name>
<dbReference type="PROSITE" id="PS51149">
    <property type="entry name" value="GLY_RADICAL_2"/>
    <property type="match status" value="1"/>
</dbReference>
<dbReference type="Proteomes" id="UP000825935">
    <property type="component" value="Chromosome 17"/>
</dbReference>
<dbReference type="GO" id="GO:0016829">
    <property type="term" value="F:lyase activity"/>
    <property type="evidence" value="ECO:0007669"/>
    <property type="project" value="UniProtKB-KW"/>
</dbReference>
<reference evidence="12" key="1">
    <citation type="submission" date="2021-08" db="EMBL/GenBank/DDBJ databases">
        <title>WGS assembly of Ceratopteris richardii.</title>
        <authorList>
            <person name="Marchant D.B."/>
            <person name="Chen G."/>
            <person name="Jenkins J."/>
            <person name="Shu S."/>
            <person name="Leebens-Mack J."/>
            <person name="Grimwood J."/>
            <person name="Schmutz J."/>
            <person name="Soltis P."/>
            <person name="Soltis D."/>
            <person name="Chen Z.-H."/>
        </authorList>
    </citation>
    <scope>NUCLEOTIDE SEQUENCE</scope>
    <source>
        <strain evidence="12">Whitten #5841</strain>
        <tissue evidence="12">Leaf</tissue>
    </source>
</reference>
<dbReference type="SUPFAM" id="SSF54909">
    <property type="entry name" value="Dimeric alpha+beta barrel"/>
    <property type="match status" value="1"/>
</dbReference>
<dbReference type="Pfam" id="PF02901">
    <property type="entry name" value="PFL-like"/>
    <property type="match status" value="1"/>
</dbReference>
<dbReference type="Gene3D" id="3.20.70.20">
    <property type="match status" value="1"/>
</dbReference>
<dbReference type="NCBIfam" id="TIGR01413">
    <property type="entry name" value="Dyp_perox_fam"/>
    <property type="match status" value="1"/>
</dbReference>
<keyword evidence="2" id="KW-0575">Peroxidase</keyword>
<organism evidence="12 13">
    <name type="scientific">Ceratopteris richardii</name>
    <name type="common">Triangle waterfern</name>
    <dbReference type="NCBI Taxonomy" id="49495"/>
    <lineage>
        <taxon>Eukaryota</taxon>
        <taxon>Viridiplantae</taxon>
        <taxon>Streptophyta</taxon>
        <taxon>Embryophyta</taxon>
        <taxon>Tracheophyta</taxon>
        <taxon>Polypodiopsida</taxon>
        <taxon>Polypodiidae</taxon>
        <taxon>Polypodiales</taxon>
        <taxon>Pteridineae</taxon>
        <taxon>Pteridaceae</taxon>
        <taxon>Parkerioideae</taxon>
        <taxon>Ceratopteris</taxon>
    </lineage>
</organism>
<feature type="domain" description="Glycine radical" evidence="10">
    <location>
        <begin position="1178"/>
        <end position="1302"/>
    </location>
</feature>
<evidence type="ECO:0000259" key="10">
    <source>
        <dbReference type="PROSITE" id="PS51149"/>
    </source>
</evidence>
<evidence type="ECO:0000313" key="13">
    <source>
        <dbReference type="Proteomes" id="UP000825935"/>
    </source>
</evidence>
<dbReference type="GO" id="GO:0046872">
    <property type="term" value="F:metal ion binding"/>
    <property type="evidence" value="ECO:0007669"/>
    <property type="project" value="UniProtKB-KW"/>
</dbReference>
<dbReference type="EMBL" id="CM035422">
    <property type="protein sequence ID" value="KAH7373515.1"/>
    <property type="molecule type" value="Genomic_DNA"/>
</dbReference>
<evidence type="ECO:0000313" key="12">
    <source>
        <dbReference type="EMBL" id="KAH7373515.1"/>
    </source>
</evidence>
<dbReference type="SUPFAM" id="SSF51998">
    <property type="entry name" value="PFL-like glycyl radical enzymes"/>
    <property type="match status" value="1"/>
</dbReference>
<comment type="caution">
    <text evidence="12">The sequence shown here is derived from an EMBL/GenBank/DDBJ whole genome shotgun (WGS) entry which is preliminary data.</text>
</comment>
<evidence type="ECO:0008006" key="14">
    <source>
        <dbReference type="Google" id="ProtNLM"/>
    </source>
</evidence>
<dbReference type="InterPro" id="IPR011008">
    <property type="entry name" value="Dimeric_a/b-barrel"/>
</dbReference>
<dbReference type="GO" id="GO:0020037">
    <property type="term" value="F:heme binding"/>
    <property type="evidence" value="ECO:0007669"/>
    <property type="project" value="InterPro"/>
</dbReference>
<keyword evidence="5" id="KW-0560">Oxidoreductase</keyword>
<feature type="modified residue" description="Glycine radical" evidence="8">
    <location>
        <position position="1277"/>
    </location>
</feature>
<dbReference type="PANTHER" id="PTHR43641">
    <property type="entry name" value="FORMATE ACETYLTRANSFERASE 3-RELATED"/>
    <property type="match status" value="1"/>
</dbReference>
<dbReference type="PANTHER" id="PTHR43641:SF2">
    <property type="entry name" value="DEHYDRATASE YBIW-RELATED"/>
    <property type="match status" value="1"/>
</dbReference>
<dbReference type="InterPro" id="IPR001150">
    <property type="entry name" value="Gly_radical"/>
</dbReference>
<keyword evidence="4 8" id="KW-0556">Organic radical</keyword>
<dbReference type="PROSITE" id="PS51554">
    <property type="entry name" value="PFL"/>
    <property type="match status" value="1"/>
</dbReference>
<comment type="cofactor">
    <cofactor evidence="1">
        <name>heme b</name>
        <dbReference type="ChEBI" id="CHEBI:60344"/>
    </cofactor>
</comment>
<feature type="region of interest" description="Disordered" evidence="9">
    <location>
        <begin position="1293"/>
        <end position="1317"/>
    </location>
</feature>
<sequence>MTKPAKTNRFPPTLCPHERSHARHLSAEQGNKTSWDIWRVVQRGLVYPSPYAIFMMCWKANDYDVLCNLVTDVRQHIHKNLKSRNTTVVVGVGFALWQEWSKDQGFEIPQGMSFEYPSQNDASQSSVVEESHGVFVDSGGDVLFHIKSDDQEYCRNAHEFIVQRLEVELQCVTTESQEAATKSTLPDKTGGKVLGCRFSENLMNPSDPVTMQENVIIGFEDASHIGGSFIMVQRFMLIWENLLNMSTTEFQDLVGRTFDDVMIPSEHVRSHIKCARVQNNLGDTMAVLRLGLPFGRSPAIDTEDGRQKGASLRDEQGIYFAGLAKSAKVLEEVMHNQVGDNPAFSMRDSLLSNARSNLGGFFYIPNLHELKQEFTTLPRLATNWLRFPGVDWSRLDRHYNLRSANGYMYYNHQDYLYSMGTMVGKDRQIYLPPSNRVLRILANVFSRWQDNWYFDRAQPELEHLHVYVEKYFNKELADSVMQMSIAERMGWAIRMGIGYVFTSHEYGFRGRKKNMTGYISGADTYRMHPAELIVGALPNLGLGQGRYVIDYTREDEKLAGFFSGITYASGVGHVIPDFQYALEKGVSGLIKDVQERLNAATETSKREFYNGIYISLQGVQEHCHAYASLAREMVTTLGSGQLAEKANLEDIAVRMDRLAEERPQTMLEAAQLTFTLHSCLHLTGEPTAIGRLDQLLFPFYTADIANGVLDEDLAQEIIDCFWIKIGEKVQLNRFYVEDHQPYGNLAMGGASGNYPQGAGNNQWVQQVTVGGTVAEAESKGEGQAAYNGITMMCLRAARRLPLNAPCLSLRTRKDMPDEYLNEAALGILSGGAHPFLISDEKIIAGLVRSGDNIGEGSKPTEYTPVAEKAGDCWSSRVDLAIARDYACDGCFEPQLTACNWFTLGGFDTLSPLEAALNQGKKWAMAGPIYFRGQRVSLTTIPPKQIQTFEQLVDLFFDHLKWMYSKDVDTLLSNFGNMAAQCPAPLLSLLTNDCLDKGLDIYGGGARYNVLAPCFTALPNTINSLYSIKQLVFNNDTAMTSLPELVHCLINNWGYTMQEPFVNVLQGPARIEGQAERYKSLREAALALPKYGRGNAEVNALGDMIIKRMSETIVSIFTNPVESTAKKMVELAKRLGTAEKPFGGFQIQPGAGTFENYVEFGSTCGASADGRLNGQPLASNISPIPSPADMAVQPQYALLSKVLDGYTGKGTASVWSGAPTELNIEEEFPVDELKGILKAFAEGAGSNRLNITCANPSTLEGATKNPEKYDILRARMGGWSEFFVAMFPAHQAQHERRPRDIADPDYEEPLQKNKRKRV</sequence>
<accession>A0A8T2SYQ4</accession>
<keyword evidence="7" id="KW-0456">Lyase</keyword>
<dbReference type="GO" id="GO:0005829">
    <property type="term" value="C:cytosol"/>
    <property type="evidence" value="ECO:0007669"/>
    <property type="project" value="TreeGrafter"/>
</dbReference>
<evidence type="ECO:0000256" key="5">
    <source>
        <dbReference type="ARBA" id="ARBA00023002"/>
    </source>
</evidence>
<feature type="domain" description="PFL" evidence="11">
    <location>
        <begin position="435"/>
        <end position="1171"/>
    </location>
</feature>
<keyword evidence="13" id="KW-1185">Reference proteome</keyword>
<evidence type="ECO:0000259" key="11">
    <source>
        <dbReference type="PROSITE" id="PS51554"/>
    </source>
</evidence>
<protein>
    <recommendedName>
        <fullName evidence="14">Formate acetyltransferase</fullName>
    </recommendedName>
</protein>
<evidence type="ECO:0000256" key="1">
    <source>
        <dbReference type="ARBA" id="ARBA00001970"/>
    </source>
</evidence>
<dbReference type="InterPro" id="IPR006314">
    <property type="entry name" value="Dyp_peroxidase"/>
</dbReference>
<dbReference type="InterPro" id="IPR051215">
    <property type="entry name" value="GRE"/>
</dbReference>